<evidence type="ECO:0000256" key="9">
    <source>
        <dbReference type="ARBA" id="ARBA00023303"/>
    </source>
</evidence>
<accession>A0ABU7RB64</accession>
<dbReference type="InterPro" id="IPR014743">
    <property type="entry name" value="Cl-channel_core"/>
</dbReference>
<evidence type="ECO:0000256" key="8">
    <source>
        <dbReference type="ARBA" id="ARBA00023214"/>
    </source>
</evidence>
<feature type="transmembrane region" description="Helical" evidence="10">
    <location>
        <begin position="373"/>
        <end position="391"/>
    </location>
</feature>
<evidence type="ECO:0000313" key="12">
    <source>
        <dbReference type="EMBL" id="MEE6147847.1"/>
    </source>
</evidence>
<feature type="transmembrane region" description="Helical" evidence="10">
    <location>
        <begin position="305"/>
        <end position="332"/>
    </location>
</feature>
<keyword evidence="4 10" id="KW-1133">Transmembrane helix</keyword>
<comment type="caution">
    <text evidence="12">The sequence shown here is derived from an EMBL/GenBank/DDBJ whole genome shotgun (WGS) entry which is preliminary data.</text>
</comment>
<keyword evidence="5" id="KW-0406">Ion transport</keyword>
<evidence type="ECO:0000256" key="3">
    <source>
        <dbReference type="ARBA" id="ARBA00022692"/>
    </source>
</evidence>
<dbReference type="PANTHER" id="PTHR43427:SF6">
    <property type="entry name" value="CHLORIDE CHANNEL PROTEIN CLC-E"/>
    <property type="match status" value="1"/>
</dbReference>
<dbReference type="InterPro" id="IPR006037">
    <property type="entry name" value="RCK_C"/>
</dbReference>
<keyword evidence="13" id="KW-1185">Reference proteome</keyword>
<evidence type="ECO:0000256" key="5">
    <source>
        <dbReference type="ARBA" id="ARBA00023065"/>
    </source>
</evidence>
<gene>
    <name evidence="12" type="ORF">VXJ25_07630</name>
</gene>
<evidence type="ECO:0000256" key="4">
    <source>
        <dbReference type="ARBA" id="ARBA00022989"/>
    </source>
</evidence>
<dbReference type="Gene3D" id="3.30.70.1450">
    <property type="entry name" value="Regulator of K+ conductance, C-terminal domain"/>
    <property type="match status" value="1"/>
</dbReference>
<feature type="transmembrane region" description="Helical" evidence="10">
    <location>
        <begin position="344"/>
        <end position="367"/>
    </location>
</feature>
<keyword evidence="7" id="KW-0869">Chloride channel</keyword>
<dbReference type="PROSITE" id="PS51202">
    <property type="entry name" value="RCK_C"/>
    <property type="match status" value="1"/>
</dbReference>
<feature type="transmembrane region" description="Helical" evidence="10">
    <location>
        <begin position="166"/>
        <end position="191"/>
    </location>
</feature>
<feature type="domain" description="RCK C-terminal" evidence="11">
    <location>
        <begin position="450"/>
        <end position="533"/>
    </location>
</feature>
<reference evidence="12 13" key="1">
    <citation type="submission" date="2024-01" db="EMBL/GenBank/DDBJ databases">
        <title>Description of Olsenella sp. nov., isolated from pig feces.</title>
        <authorList>
            <person name="Chang Y.-H."/>
        </authorList>
    </citation>
    <scope>NUCLEOTIDE SEQUENCE [LARGE SCALE GENOMIC DNA]</scope>
    <source>
        <strain evidence="12 13">YH-ols2223</strain>
    </source>
</reference>
<dbReference type="Pfam" id="PF02080">
    <property type="entry name" value="TrkA_C"/>
    <property type="match status" value="1"/>
</dbReference>
<feature type="transmembrane region" description="Helical" evidence="10">
    <location>
        <begin position="240"/>
        <end position="257"/>
    </location>
</feature>
<dbReference type="SUPFAM" id="SSF116726">
    <property type="entry name" value="TrkA C-terminal domain-like"/>
    <property type="match status" value="1"/>
</dbReference>
<comment type="subcellular location">
    <subcellularLocation>
        <location evidence="1">Membrane</location>
        <topology evidence="1">Multi-pass membrane protein</topology>
    </subcellularLocation>
</comment>
<feature type="transmembrane region" description="Helical" evidence="10">
    <location>
        <begin position="28"/>
        <end position="48"/>
    </location>
</feature>
<keyword evidence="3 10" id="KW-0812">Transmembrane</keyword>
<dbReference type="PRINTS" id="PR00762">
    <property type="entry name" value="CLCHANNEL"/>
</dbReference>
<protein>
    <submittedName>
        <fullName evidence="12">ClC family H(+)/Cl(-) exchange transporter</fullName>
    </submittedName>
</protein>
<name>A0ABU7RB64_9ACTN</name>
<dbReference type="RefSeq" id="WP_330958613.1">
    <property type="nucleotide sequence ID" value="NZ_JAZGJQ010000009.1"/>
</dbReference>
<feature type="transmembrane region" description="Helical" evidence="10">
    <location>
        <begin position="198"/>
        <end position="220"/>
    </location>
</feature>
<organism evidence="12 13">
    <name type="scientific">Olsenella absiana</name>
    <dbReference type="NCBI Taxonomy" id="3115222"/>
    <lineage>
        <taxon>Bacteria</taxon>
        <taxon>Bacillati</taxon>
        <taxon>Actinomycetota</taxon>
        <taxon>Coriobacteriia</taxon>
        <taxon>Coriobacteriales</taxon>
        <taxon>Atopobiaceae</taxon>
        <taxon>Olsenella</taxon>
    </lineage>
</organism>
<dbReference type="PANTHER" id="PTHR43427">
    <property type="entry name" value="CHLORIDE CHANNEL PROTEIN CLC-E"/>
    <property type="match status" value="1"/>
</dbReference>
<feature type="transmembrane region" description="Helical" evidence="10">
    <location>
        <begin position="398"/>
        <end position="423"/>
    </location>
</feature>
<sequence>MRSHESKGEADGPRGTASHLSHTYQMNLVGEGALVGLFGGGVVSLYRFSLSHAERLLRSLTSAAAGNPLLVALWVCALAAICFVVCRLMLWEPYTQGSGIPQVDAEVAGKIDMPWHRVLAAKFVEGTLCALGGLSLGREGPSVQLGGMAGKAVSKLLGRKRGEERLLVTCGAAAGMSAAFHAPLTGVLFAIEEIHKEFTAPLIISVMAASVVSDFLVSQVLGVRPVLILSFLNDIPHHEYALVLLMGLYCGVLGALHNKGMFLCQERLYGRIRRHLPYARLAVPFAVAGVVAFASPSLMCGGDAIIDLILAPGVLEPSLAVLVALLVGKYLFTNVSFASGAPGGTLFPLVVMGALSGAIFSSVVGLFTGNATAYMNSFIVLGVAGLFASVVRAPVTAVVLVFELTGSLDALLATSVVSIISYVTANMIKIDPFYEHLYANLVGASDGGAPATGTSGRAGEKELHSFVVGAGSSLEGKLIKDVRWPDDTLVVTIERGSDEILPRGDTRLQALDTLTVIMGSDVADEAMPRLRRLCRGSIETEWAPQRD</sequence>
<keyword evidence="6 10" id="KW-0472">Membrane</keyword>
<feature type="transmembrane region" description="Helical" evidence="10">
    <location>
        <begin position="69"/>
        <end position="90"/>
    </location>
</feature>
<evidence type="ECO:0000256" key="1">
    <source>
        <dbReference type="ARBA" id="ARBA00004141"/>
    </source>
</evidence>
<dbReference type="SUPFAM" id="SSF81340">
    <property type="entry name" value="Clc chloride channel"/>
    <property type="match status" value="1"/>
</dbReference>
<keyword evidence="8" id="KW-0868">Chloride</keyword>
<keyword evidence="2" id="KW-0813">Transport</keyword>
<dbReference type="InterPro" id="IPR001807">
    <property type="entry name" value="ClC"/>
</dbReference>
<evidence type="ECO:0000256" key="10">
    <source>
        <dbReference type="SAM" id="Phobius"/>
    </source>
</evidence>
<evidence type="ECO:0000256" key="7">
    <source>
        <dbReference type="ARBA" id="ARBA00023173"/>
    </source>
</evidence>
<keyword evidence="9" id="KW-0407">Ion channel</keyword>
<evidence type="ECO:0000313" key="13">
    <source>
        <dbReference type="Proteomes" id="UP001332931"/>
    </source>
</evidence>
<dbReference type="InterPro" id="IPR050368">
    <property type="entry name" value="ClC-type_chloride_channel"/>
</dbReference>
<evidence type="ECO:0000256" key="2">
    <source>
        <dbReference type="ARBA" id="ARBA00022448"/>
    </source>
</evidence>
<dbReference type="Proteomes" id="UP001332931">
    <property type="component" value="Unassembled WGS sequence"/>
</dbReference>
<evidence type="ECO:0000256" key="6">
    <source>
        <dbReference type="ARBA" id="ARBA00023136"/>
    </source>
</evidence>
<dbReference type="Gene3D" id="1.10.3080.10">
    <property type="entry name" value="Clc chloride channel"/>
    <property type="match status" value="1"/>
</dbReference>
<proteinExistence type="predicted"/>
<dbReference type="InterPro" id="IPR036721">
    <property type="entry name" value="RCK_C_sf"/>
</dbReference>
<dbReference type="CDD" id="cd01031">
    <property type="entry name" value="EriC"/>
    <property type="match status" value="1"/>
</dbReference>
<dbReference type="EMBL" id="JAZGJQ010000009">
    <property type="protein sequence ID" value="MEE6147847.1"/>
    <property type="molecule type" value="Genomic_DNA"/>
</dbReference>
<feature type="transmembrane region" description="Helical" evidence="10">
    <location>
        <begin position="278"/>
        <end position="299"/>
    </location>
</feature>
<evidence type="ECO:0000259" key="11">
    <source>
        <dbReference type="PROSITE" id="PS51202"/>
    </source>
</evidence>
<dbReference type="Pfam" id="PF00654">
    <property type="entry name" value="Voltage_CLC"/>
    <property type="match status" value="1"/>
</dbReference>